<evidence type="ECO:0000313" key="1">
    <source>
        <dbReference type="EMBL" id="KYO31977.1"/>
    </source>
</evidence>
<accession>A0A151N5K2</accession>
<gene>
    <name evidence="1" type="ORF">Y1Q_0012201</name>
</gene>
<proteinExistence type="predicted"/>
<comment type="caution">
    <text evidence="1">The sequence shown here is derived from an EMBL/GenBank/DDBJ whole genome shotgun (WGS) entry which is preliminary data.</text>
</comment>
<evidence type="ECO:0000313" key="2">
    <source>
        <dbReference type="Proteomes" id="UP000050525"/>
    </source>
</evidence>
<dbReference type="Proteomes" id="UP000050525">
    <property type="component" value="Unassembled WGS sequence"/>
</dbReference>
<organism evidence="1 2">
    <name type="scientific">Alligator mississippiensis</name>
    <name type="common">American alligator</name>
    <dbReference type="NCBI Taxonomy" id="8496"/>
    <lineage>
        <taxon>Eukaryota</taxon>
        <taxon>Metazoa</taxon>
        <taxon>Chordata</taxon>
        <taxon>Craniata</taxon>
        <taxon>Vertebrata</taxon>
        <taxon>Euteleostomi</taxon>
        <taxon>Archelosauria</taxon>
        <taxon>Archosauria</taxon>
        <taxon>Crocodylia</taxon>
        <taxon>Alligatoridae</taxon>
        <taxon>Alligatorinae</taxon>
        <taxon>Alligator</taxon>
    </lineage>
</organism>
<dbReference type="EMBL" id="AKHW03004011">
    <property type="protein sequence ID" value="KYO31977.1"/>
    <property type="molecule type" value="Genomic_DNA"/>
</dbReference>
<dbReference type="AlphaFoldDB" id="A0A151N5K2"/>
<name>A0A151N5K2_ALLMI</name>
<reference evidence="1 2" key="1">
    <citation type="journal article" date="2012" name="Genome Biol.">
        <title>Sequencing three crocodilian genomes to illuminate the evolution of archosaurs and amniotes.</title>
        <authorList>
            <person name="St John J.A."/>
            <person name="Braun E.L."/>
            <person name="Isberg S.R."/>
            <person name="Miles L.G."/>
            <person name="Chong A.Y."/>
            <person name="Gongora J."/>
            <person name="Dalzell P."/>
            <person name="Moran C."/>
            <person name="Bed'hom B."/>
            <person name="Abzhanov A."/>
            <person name="Burgess S.C."/>
            <person name="Cooksey A.M."/>
            <person name="Castoe T.A."/>
            <person name="Crawford N.G."/>
            <person name="Densmore L.D."/>
            <person name="Drew J.C."/>
            <person name="Edwards S.V."/>
            <person name="Faircloth B.C."/>
            <person name="Fujita M.K."/>
            <person name="Greenwold M.J."/>
            <person name="Hoffmann F.G."/>
            <person name="Howard J.M."/>
            <person name="Iguchi T."/>
            <person name="Janes D.E."/>
            <person name="Khan S.Y."/>
            <person name="Kohno S."/>
            <person name="de Koning A.J."/>
            <person name="Lance S.L."/>
            <person name="McCarthy F.M."/>
            <person name="McCormack J.E."/>
            <person name="Merchant M.E."/>
            <person name="Peterson D.G."/>
            <person name="Pollock D.D."/>
            <person name="Pourmand N."/>
            <person name="Raney B.J."/>
            <person name="Roessler K.A."/>
            <person name="Sanford J.R."/>
            <person name="Sawyer R.H."/>
            <person name="Schmidt C.J."/>
            <person name="Triplett E.W."/>
            <person name="Tuberville T.D."/>
            <person name="Venegas-Anaya M."/>
            <person name="Howard J.T."/>
            <person name="Jarvis E.D."/>
            <person name="Guillette L.J.Jr."/>
            <person name="Glenn T.C."/>
            <person name="Green R.E."/>
            <person name="Ray D.A."/>
        </authorList>
    </citation>
    <scope>NUCLEOTIDE SEQUENCE [LARGE SCALE GENOMIC DNA]</scope>
    <source>
        <strain evidence="1">KSC_2009_1</strain>
    </source>
</reference>
<sequence>MAGSQKELSSVWARYTLHQGKAPEKNCLKDDTLCMCHLCQWQTQDKNLMLGQLVTALEEQLMDSQAWQAQDVDYEQETGWVYLALKERIPFKLKRL</sequence>
<protein>
    <submittedName>
        <fullName evidence="1">Uncharacterized protein</fullName>
    </submittedName>
</protein>
<keyword evidence="2" id="KW-1185">Reference proteome</keyword>